<reference evidence="2" key="1">
    <citation type="journal article" date="2022" name="Mol. Ecol. Resour.">
        <title>The genomes of chicory, endive, great burdock and yacon provide insights into Asteraceae palaeo-polyploidization history and plant inulin production.</title>
        <authorList>
            <person name="Fan W."/>
            <person name="Wang S."/>
            <person name="Wang H."/>
            <person name="Wang A."/>
            <person name="Jiang F."/>
            <person name="Liu H."/>
            <person name="Zhao H."/>
            <person name="Xu D."/>
            <person name="Zhang Y."/>
        </authorList>
    </citation>
    <scope>NUCLEOTIDE SEQUENCE [LARGE SCALE GENOMIC DNA]</scope>
    <source>
        <strain evidence="2">cv. Niubang</strain>
    </source>
</reference>
<accession>A0ACB9CP19</accession>
<evidence type="ECO:0000313" key="1">
    <source>
        <dbReference type="EMBL" id="KAI3736005.1"/>
    </source>
</evidence>
<dbReference type="Proteomes" id="UP001055879">
    <property type="component" value="Linkage Group LG04"/>
</dbReference>
<protein>
    <submittedName>
        <fullName evidence="1">Uncharacterized protein</fullName>
    </submittedName>
</protein>
<evidence type="ECO:0000313" key="2">
    <source>
        <dbReference type="Proteomes" id="UP001055879"/>
    </source>
</evidence>
<gene>
    <name evidence="1" type="ORF">L6452_15535</name>
</gene>
<name>A0ACB9CP19_ARCLA</name>
<dbReference type="EMBL" id="CM042050">
    <property type="protein sequence ID" value="KAI3736005.1"/>
    <property type="molecule type" value="Genomic_DNA"/>
</dbReference>
<proteinExistence type="predicted"/>
<organism evidence="1 2">
    <name type="scientific">Arctium lappa</name>
    <name type="common">Greater burdock</name>
    <name type="synonym">Lappa major</name>
    <dbReference type="NCBI Taxonomy" id="4217"/>
    <lineage>
        <taxon>Eukaryota</taxon>
        <taxon>Viridiplantae</taxon>
        <taxon>Streptophyta</taxon>
        <taxon>Embryophyta</taxon>
        <taxon>Tracheophyta</taxon>
        <taxon>Spermatophyta</taxon>
        <taxon>Magnoliopsida</taxon>
        <taxon>eudicotyledons</taxon>
        <taxon>Gunneridae</taxon>
        <taxon>Pentapetalae</taxon>
        <taxon>asterids</taxon>
        <taxon>campanulids</taxon>
        <taxon>Asterales</taxon>
        <taxon>Asteraceae</taxon>
        <taxon>Carduoideae</taxon>
        <taxon>Cardueae</taxon>
        <taxon>Arctiinae</taxon>
        <taxon>Arctium</taxon>
    </lineage>
</organism>
<sequence>MVAVKEVVDTEAVVVTEAVDMEEKLGSLLMQGSRCLHLSRSYGRIGYETVIYERFMTKIKRKTLTLKWFEEFKIPITPWGSPNTLEIEVRDKDHFVDDTLGFVSISYTDDELPAMDITVGF</sequence>
<comment type="caution">
    <text evidence="1">The sequence shown here is derived from an EMBL/GenBank/DDBJ whole genome shotgun (WGS) entry which is preliminary data.</text>
</comment>
<reference evidence="1 2" key="2">
    <citation type="journal article" date="2022" name="Mol. Ecol. Resour.">
        <title>The genomes of chicory, endive, great burdock and yacon provide insights into Asteraceae paleo-polyploidization history and plant inulin production.</title>
        <authorList>
            <person name="Fan W."/>
            <person name="Wang S."/>
            <person name="Wang H."/>
            <person name="Wang A."/>
            <person name="Jiang F."/>
            <person name="Liu H."/>
            <person name="Zhao H."/>
            <person name="Xu D."/>
            <person name="Zhang Y."/>
        </authorList>
    </citation>
    <scope>NUCLEOTIDE SEQUENCE [LARGE SCALE GENOMIC DNA]</scope>
    <source>
        <strain evidence="2">cv. Niubang</strain>
    </source>
</reference>
<keyword evidence="2" id="KW-1185">Reference proteome</keyword>